<organism evidence="2">
    <name type="scientific">Rhizophora mucronata</name>
    <name type="common">Asiatic mangrove</name>
    <dbReference type="NCBI Taxonomy" id="61149"/>
    <lineage>
        <taxon>Eukaryota</taxon>
        <taxon>Viridiplantae</taxon>
        <taxon>Streptophyta</taxon>
        <taxon>Embryophyta</taxon>
        <taxon>Tracheophyta</taxon>
        <taxon>Spermatophyta</taxon>
        <taxon>Magnoliopsida</taxon>
        <taxon>eudicotyledons</taxon>
        <taxon>Gunneridae</taxon>
        <taxon>Pentapetalae</taxon>
        <taxon>rosids</taxon>
        <taxon>fabids</taxon>
        <taxon>Malpighiales</taxon>
        <taxon>Rhizophoraceae</taxon>
        <taxon>Rhizophora</taxon>
    </lineage>
</organism>
<dbReference type="EMBL" id="GGEC01004182">
    <property type="protein sequence ID" value="MBW84665.1"/>
    <property type="molecule type" value="Transcribed_RNA"/>
</dbReference>
<keyword evidence="1" id="KW-0732">Signal</keyword>
<feature type="chain" id="PRO_5015150778" evidence="1">
    <location>
        <begin position="23"/>
        <end position="39"/>
    </location>
</feature>
<evidence type="ECO:0000313" key="2">
    <source>
        <dbReference type="EMBL" id="MBW84665.1"/>
    </source>
</evidence>
<protein>
    <submittedName>
        <fullName evidence="2">Uncharacterized protein</fullName>
    </submittedName>
</protein>
<proteinExistence type="predicted"/>
<feature type="signal peptide" evidence="1">
    <location>
        <begin position="1"/>
        <end position="22"/>
    </location>
</feature>
<accession>A0A2P2ITU6</accession>
<evidence type="ECO:0000256" key="1">
    <source>
        <dbReference type="SAM" id="SignalP"/>
    </source>
</evidence>
<name>A0A2P2ITU6_RHIMU</name>
<sequence>MFNSAIFLTLVGFLSIFQPDNAILGSCIISKLLHLRSFL</sequence>
<dbReference type="AlphaFoldDB" id="A0A2P2ITU6"/>
<reference evidence="2" key="1">
    <citation type="submission" date="2018-02" db="EMBL/GenBank/DDBJ databases">
        <title>Rhizophora mucronata_Transcriptome.</title>
        <authorList>
            <person name="Meera S.P."/>
            <person name="Sreeshan A."/>
            <person name="Augustine A."/>
        </authorList>
    </citation>
    <scope>NUCLEOTIDE SEQUENCE</scope>
    <source>
        <tissue evidence="2">Leaf</tissue>
    </source>
</reference>